<dbReference type="GO" id="GO:0003700">
    <property type="term" value="F:DNA-binding transcription factor activity"/>
    <property type="evidence" value="ECO:0007669"/>
    <property type="project" value="InterPro"/>
</dbReference>
<organism evidence="2 3">
    <name type="scientific">Kribbella jejuensis</name>
    <dbReference type="NCBI Taxonomy" id="236068"/>
    <lineage>
        <taxon>Bacteria</taxon>
        <taxon>Bacillati</taxon>
        <taxon>Actinomycetota</taxon>
        <taxon>Actinomycetes</taxon>
        <taxon>Propionibacteriales</taxon>
        <taxon>Kribbellaceae</taxon>
        <taxon>Kribbella</taxon>
    </lineage>
</organism>
<dbReference type="EMBL" id="VFMM01000001">
    <property type="protein sequence ID" value="TQJ18511.1"/>
    <property type="molecule type" value="Genomic_DNA"/>
</dbReference>
<dbReference type="PANTHER" id="PTHR39168">
    <property type="entry name" value="TRANSCRIPTIONAL REGULATOR-RELATED"/>
    <property type="match status" value="1"/>
</dbReference>
<dbReference type="SMART" id="SM00418">
    <property type="entry name" value="HTH_ARSR"/>
    <property type="match status" value="1"/>
</dbReference>
<dbReference type="InterPro" id="IPR052543">
    <property type="entry name" value="HTH_Metal-responsive_Reg"/>
</dbReference>
<sequence length="252" mass="27293">MEVCRCKHGDMDGDADVARVAALMAEPARAKVLMALADGRSLPASLLASEAGVSPQTVSAHLHKLLDGGLVTVERSGRHRYYGLAGPAVAAAVEALARLAKPEPIRSLRQSTRAAALREARTCYDHLAGRLGVALLEGLVRRGALIRTDGLEGTERRPDDPLAQQLPDGPYALGPNATSVFEALGVDLATQPTRRPLLRFCVDWSEQRHHLAGQLGAAIATSLLNRHWLHRRPHQRAVYLSDKGREELEQLL</sequence>
<dbReference type="NCBIfam" id="NF033788">
    <property type="entry name" value="HTH_metalloreg"/>
    <property type="match status" value="1"/>
</dbReference>
<dbReference type="SUPFAM" id="SSF46785">
    <property type="entry name" value="Winged helix' DNA-binding domain"/>
    <property type="match status" value="1"/>
</dbReference>
<keyword evidence="3" id="KW-1185">Reference proteome</keyword>
<dbReference type="GO" id="GO:0046686">
    <property type="term" value="P:response to cadmium ion"/>
    <property type="evidence" value="ECO:0007669"/>
    <property type="project" value="TreeGrafter"/>
</dbReference>
<evidence type="ECO:0000313" key="2">
    <source>
        <dbReference type="EMBL" id="TQJ18511.1"/>
    </source>
</evidence>
<protein>
    <submittedName>
        <fullName evidence="2">DNA-binding transcriptional ArsR family regulator</fullName>
    </submittedName>
</protein>
<dbReference type="InterPro" id="IPR011991">
    <property type="entry name" value="ArsR-like_HTH"/>
</dbReference>
<proteinExistence type="predicted"/>
<dbReference type="RefSeq" id="WP_337678205.1">
    <property type="nucleotide sequence ID" value="NZ_VFMM01000001.1"/>
</dbReference>
<dbReference type="InterPro" id="IPR001845">
    <property type="entry name" value="HTH_ArsR_DNA-bd_dom"/>
</dbReference>
<dbReference type="Gene3D" id="1.10.10.10">
    <property type="entry name" value="Winged helix-like DNA-binding domain superfamily/Winged helix DNA-binding domain"/>
    <property type="match status" value="1"/>
</dbReference>
<gene>
    <name evidence="2" type="ORF">FB475_2656</name>
</gene>
<reference evidence="2 3" key="1">
    <citation type="submission" date="2019-06" db="EMBL/GenBank/DDBJ databases">
        <title>Sequencing the genomes of 1000 actinobacteria strains.</title>
        <authorList>
            <person name="Klenk H.-P."/>
        </authorList>
    </citation>
    <scope>NUCLEOTIDE SEQUENCE [LARGE SCALE GENOMIC DNA]</scope>
    <source>
        <strain evidence="2 3">DSM 17305</strain>
    </source>
</reference>
<dbReference type="Pfam" id="PF12840">
    <property type="entry name" value="HTH_20"/>
    <property type="match status" value="1"/>
</dbReference>
<name>A0A542ET53_9ACTN</name>
<dbReference type="Proteomes" id="UP000316298">
    <property type="component" value="Unassembled WGS sequence"/>
</dbReference>
<dbReference type="AlphaFoldDB" id="A0A542ET53"/>
<dbReference type="PROSITE" id="PS50987">
    <property type="entry name" value="HTH_ARSR_2"/>
    <property type="match status" value="1"/>
</dbReference>
<dbReference type="InterPro" id="IPR036388">
    <property type="entry name" value="WH-like_DNA-bd_sf"/>
</dbReference>
<feature type="domain" description="HTH arsR-type" evidence="1">
    <location>
        <begin position="9"/>
        <end position="104"/>
    </location>
</feature>
<dbReference type="PANTHER" id="PTHR39168:SF1">
    <property type="entry name" value="TRANSCRIPTIONAL REGULATORY PROTEIN"/>
    <property type="match status" value="1"/>
</dbReference>
<comment type="caution">
    <text evidence="2">The sequence shown here is derived from an EMBL/GenBank/DDBJ whole genome shotgun (WGS) entry which is preliminary data.</text>
</comment>
<evidence type="ECO:0000259" key="1">
    <source>
        <dbReference type="PROSITE" id="PS50987"/>
    </source>
</evidence>
<evidence type="ECO:0000313" key="3">
    <source>
        <dbReference type="Proteomes" id="UP000316298"/>
    </source>
</evidence>
<dbReference type="GO" id="GO:0003677">
    <property type="term" value="F:DNA binding"/>
    <property type="evidence" value="ECO:0007669"/>
    <property type="project" value="UniProtKB-KW"/>
</dbReference>
<dbReference type="GO" id="GO:0010288">
    <property type="term" value="P:response to lead ion"/>
    <property type="evidence" value="ECO:0007669"/>
    <property type="project" value="TreeGrafter"/>
</dbReference>
<dbReference type="GO" id="GO:0032791">
    <property type="term" value="F:lead ion binding"/>
    <property type="evidence" value="ECO:0007669"/>
    <property type="project" value="TreeGrafter"/>
</dbReference>
<dbReference type="InterPro" id="IPR036390">
    <property type="entry name" value="WH_DNA-bd_sf"/>
</dbReference>
<dbReference type="CDD" id="cd00090">
    <property type="entry name" value="HTH_ARSR"/>
    <property type="match status" value="1"/>
</dbReference>
<accession>A0A542ET53</accession>
<keyword evidence="2" id="KW-0238">DNA-binding</keyword>
<dbReference type="PRINTS" id="PR00778">
    <property type="entry name" value="HTHARSR"/>
</dbReference>
<dbReference type="GO" id="GO:0097063">
    <property type="term" value="F:cadmium ion sensor activity"/>
    <property type="evidence" value="ECO:0007669"/>
    <property type="project" value="TreeGrafter"/>
</dbReference>